<reference evidence="2 3" key="1">
    <citation type="submission" date="2018-01" db="EMBL/GenBank/DDBJ databases">
        <title>G. obscuriglobus.</title>
        <authorList>
            <person name="Franke J."/>
            <person name="Blomberg W."/>
            <person name="Selmecki A."/>
        </authorList>
    </citation>
    <scope>NUCLEOTIDE SEQUENCE [LARGE SCALE GENOMIC DNA]</scope>
    <source>
        <strain evidence="2 3">DSM 5831</strain>
    </source>
</reference>
<protein>
    <recommendedName>
        <fullName evidence="4">Lipoprotein</fullName>
    </recommendedName>
</protein>
<organism evidence="2 3">
    <name type="scientific">Gemmata obscuriglobus</name>
    <dbReference type="NCBI Taxonomy" id="114"/>
    <lineage>
        <taxon>Bacteria</taxon>
        <taxon>Pseudomonadati</taxon>
        <taxon>Planctomycetota</taxon>
        <taxon>Planctomycetia</taxon>
        <taxon>Gemmatales</taxon>
        <taxon>Gemmataceae</taxon>
        <taxon>Gemmata</taxon>
    </lineage>
</organism>
<feature type="coiled-coil region" evidence="1">
    <location>
        <begin position="31"/>
        <end position="59"/>
    </location>
</feature>
<evidence type="ECO:0008006" key="4">
    <source>
        <dbReference type="Google" id="ProtNLM"/>
    </source>
</evidence>
<dbReference type="Proteomes" id="UP000245802">
    <property type="component" value="Chromosome"/>
</dbReference>
<evidence type="ECO:0000313" key="3">
    <source>
        <dbReference type="Proteomes" id="UP000245802"/>
    </source>
</evidence>
<dbReference type="EMBL" id="CP025958">
    <property type="protein sequence ID" value="AWM37473.1"/>
    <property type="molecule type" value="Genomic_DNA"/>
</dbReference>
<evidence type="ECO:0000256" key="1">
    <source>
        <dbReference type="SAM" id="Coils"/>
    </source>
</evidence>
<dbReference type="AlphaFoldDB" id="A0A2Z3GUP7"/>
<dbReference type="KEGG" id="gog:C1280_10900"/>
<accession>A0A2Z3GUP7</accession>
<dbReference type="RefSeq" id="WP_010048290.1">
    <property type="nucleotide sequence ID" value="NZ_CP025958.1"/>
</dbReference>
<sequence>MDRIAKLFAPVICVAALVGCGSKTPLNTAPLTDAEKAAIKAQDQQVDAEENAANTKKKKR</sequence>
<keyword evidence="1" id="KW-0175">Coiled coil</keyword>
<evidence type="ECO:0000313" key="2">
    <source>
        <dbReference type="EMBL" id="AWM37473.1"/>
    </source>
</evidence>
<gene>
    <name evidence="2" type="ORF">C1280_10900</name>
</gene>
<name>A0A2Z3GUP7_9BACT</name>
<dbReference type="PROSITE" id="PS51257">
    <property type="entry name" value="PROKAR_LIPOPROTEIN"/>
    <property type="match status" value="1"/>
</dbReference>
<keyword evidence="3" id="KW-1185">Reference proteome</keyword>
<proteinExistence type="predicted"/>